<keyword evidence="2" id="KW-0378">Hydrolase</keyword>
<evidence type="ECO:0000313" key="3">
    <source>
        <dbReference type="Proteomes" id="UP000243077"/>
    </source>
</evidence>
<dbReference type="KEGG" id="psai:C3B54_11483"/>
<dbReference type="Pfam" id="PF05656">
    <property type="entry name" value="DUF805"/>
    <property type="match status" value="1"/>
</dbReference>
<keyword evidence="1" id="KW-0472">Membrane</keyword>
<keyword evidence="1" id="KW-0812">Transmembrane</keyword>
<protein>
    <submittedName>
        <fullName evidence="2">Aminopeptidase C</fullName>
    </submittedName>
</protein>
<evidence type="ECO:0000313" key="2">
    <source>
        <dbReference type="EMBL" id="AVG23476.1"/>
    </source>
</evidence>
<gene>
    <name evidence="2" type="ORF">C3B54_11483</name>
</gene>
<feature type="transmembrane region" description="Helical" evidence="1">
    <location>
        <begin position="93"/>
        <end position="113"/>
    </location>
</feature>
<organism evidence="2 3">
    <name type="scientific">Pontimonas salivibrio</name>
    <dbReference type="NCBI Taxonomy" id="1159327"/>
    <lineage>
        <taxon>Bacteria</taxon>
        <taxon>Bacillati</taxon>
        <taxon>Actinomycetota</taxon>
        <taxon>Actinomycetes</taxon>
        <taxon>Micrococcales</taxon>
        <taxon>Microbacteriaceae</taxon>
        <taxon>Pontimonas</taxon>
    </lineage>
</organism>
<feature type="transmembrane region" description="Helical" evidence="1">
    <location>
        <begin position="63"/>
        <end position="81"/>
    </location>
</feature>
<feature type="transmembrane region" description="Helical" evidence="1">
    <location>
        <begin position="25"/>
        <end position="43"/>
    </location>
</feature>
<keyword evidence="2" id="KW-0031">Aminopeptidase</keyword>
<sequence length="134" mass="14817">MSFGQAVSSFFSNYANFQGRTQRSGYWWVVLFLVLVSFVLWFVDLQLFAGLWSQDLLDQGSGPLSIVFGLAIIVPVIALGVRRLHDTNRSGWWVLLGFIPIIGSIVLFVFYVLDSTPGDNQYGPNPKGVDVGGV</sequence>
<dbReference type="GO" id="GO:0005886">
    <property type="term" value="C:plasma membrane"/>
    <property type="evidence" value="ECO:0007669"/>
    <property type="project" value="TreeGrafter"/>
</dbReference>
<dbReference type="PANTHER" id="PTHR34980:SF2">
    <property type="entry name" value="INNER MEMBRANE PROTEIN YHAH-RELATED"/>
    <property type="match status" value="1"/>
</dbReference>
<dbReference type="RefSeq" id="WP_104913083.1">
    <property type="nucleotide sequence ID" value="NZ_CP026923.1"/>
</dbReference>
<dbReference type="OrthoDB" id="9812349at2"/>
<dbReference type="GO" id="GO:0004177">
    <property type="term" value="F:aminopeptidase activity"/>
    <property type="evidence" value="ECO:0007669"/>
    <property type="project" value="UniProtKB-KW"/>
</dbReference>
<keyword evidence="3" id="KW-1185">Reference proteome</keyword>
<name>A0A2L2BP73_9MICO</name>
<keyword evidence="2" id="KW-0645">Protease</keyword>
<reference evidence="2 3" key="1">
    <citation type="submission" date="2018-02" db="EMBL/GenBank/DDBJ databases">
        <title>Complete genome of the streamlined marine actinobacterium Pontimonas salivibrio CL-TW6 adapted to coastal planktonic lifestype.</title>
        <authorList>
            <person name="Cho B.C."/>
            <person name="Hardies S.C."/>
            <person name="Jang G.I."/>
            <person name="Hwang C.Y."/>
        </authorList>
    </citation>
    <scope>NUCLEOTIDE SEQUENCE [LARGE SCALE GENOMIC DNA]</scope>
    <source>
        <strain evidence="2 3">CL-TW6</strain>
    </source>
</reference>
<dbReference type="PANTHER" id="PTHR34980">
    <property type="entry name" value="INNER MEMBRANE PROTEIN-RELATED-RELATED"/>
    <property type="match status" value="1"/>
</dbReference>
<dbReference type="Proteomes" id="UP000243077">
    <property type="component" value="Chromosome"/>
</dbReference>
<dbReference type="EMBL" id="CP026923">
    <property type="protein sequence ID" value="AVG23476.1"/>
    <property type="molecule type" value="Genomic_DNA"/>
</dbReference>
<evidence type="ECO:0000256" key="1">
    <source>
        <dbReference type="SAM" id="Phobius"/>
    </source>
</evidence>
<dbReference type="InterPro" id="IPR008523">
    <property type="entry name" value="DUF805"/>
</dbReference>
<dbReference type="AlphaFoldDB" id="A0A2L2BP73"/>
<keyword evidence="1" id="KW-1133">Transmembrane helix</keyword>
<proteinExistence type="predicted"/>
<accession>A0A2L2BP73</accession>